<dbReference type="Proteomes" id="UP000236291">
    <property type="component" value="Unassembled WGS sequence"/>
</dbReference>
<accession>A0A2K3JMA3</accession>
<sequence>RQHLPWLVYCRLVDPEIVLEVCNLAVVRKYGNGKTSSRWEDTLSDKVSSGQRFNILGCIWNWSLHGVDKGLALFRDAI</sequence>
<protein>
    <submittedName>
        <fullName evidence="1">Uncharacterized protein</fullName>
    </submittedName>
</protein>
<comment type="caution">
    <text evidence="1">The sequence shown here is derived from an EMBL/GenBank/DDBJ whole genome shotgun (WGS) entry which is preliminary data.</text>
</comment>
<reference evidence="1 2" key="2">
    <citation type="journal article" date="2017" name="Front. Plant Sci.">
        <title>Gene Classification and Mining of Molecular Markers Useful in Red Clover (Trifolium pratense) Breeding.</title>
        <authorList>
            <person name="Istvanek J."/>
            <person name="Dluhosova J."/>
            <person name="Dluhos P."/>
            <person name="Patkova L."/>
            <person name="Nedelnik J."/>
            <person name="Repkova J."/>
        </authorList>
    </citation>
    <scope>NUCLEOTIDE SEQUENCE [LARGE SCALE GENOMIC DNA]</scope>
    <source>
        <strain evidence="2">cv. Tatra</strain>
        <tissue evidence="1">Young leaves</tissue>
    </source>
</reference>
<reference evidence="1 2" key="1">
    <citation type="journal article" date="2014" name="Am. J. Bot.">
        <title>Genome assembly and annotation for red clover (Trifolium pratense; Fabaceae).</title>
        <authorList>
            <person name="Istvanek J."/>
            <person name="Jaros M."/>
            <person name="Krenek A."/>
            <person name="Repkova J."/>
        </authorList>
    </citation>
    <scope>NUCLEOTIDE SEQUENCE [LARGE SCALE GENOMIC DNA]</scope>
    <source>
        <strain evidence="2">cv. Tatra</strain>
        <tissue evidence="1">Young leaves</tissue>
    </source>
</reference>
<gene>
    <name evidence="1" type="ORF">L195_g048783</name>
</gene>
<organism evidence="1 2">
    <name type="scientific">Trifolium pratense</name>
    <name type="common">Red clover</name>
    <dbReference type="NCBI Taxonomy" id="57577"/>
    <lineage>
        <taxon>Eukaryota</taxon>
        <taxon>Viridiplantae</taxon>
        <taxon>Streptophyta</taxon>
        <taxon>Embryophyta</taxon>
        <taxon>Tracheophyta</taxon>
        <taxon>Spermatophyta</taxon>
        <taxon>Magnoliopsida</taxon>
        <taxon>eudicotyledons</taxon>
        <taxon>Gunneridae</taxon>
        <taxon>Pentapetalae</taxon>
        <taxon>rosids</taxon>
        <taxon>fabids</taxon>
        <taxon>Fabales</taxon>
        <taxon>Fabaceae</taxon>
        <taxon>Papilionoideae</taxon>
        <taxon>50 kb inversion clade</taxon>
        <taxon>NPAAA clade</taxon>
        <taxon>Hologalegina</taxon>
        <taxon>IRL clade</taxon>
        <taxon>Trifolieae</taxon>
        <taxon>Trifolium</taxon>
    </lineage>
</organism>
<evidence type="ECO:0000313" key="1">
    <source>
        <dbReference type="EMBL" id="PNX55157.1"/>
    </source>
</evidence>
<evidence type="ECO:0000313" key="2">
    <source>
        <dbReference type="Proteomes" id="UP000236291"/>
    </source>
</evidence>
<proteinExistence type="predicted"/>
<dbReference type="AlphaFoldDB" id="A0A2K3JMA3"/>
<dbReference type="EMBL" id="ASHM01070483">
    <property type="protein sequence ID" value="PNX55157.1"/>
    <property type="molecule type" value="Genomic_DNA"/>
</dbReference>
<name>A0A2K3JMA3_TRIPR</name>
<feature type="non-terminal residue" evidence="1">
    <location>
        <position position="1"/>
    </location>
</feature>